<comment type="caution">
    <text evidence="7">The sequence shown here is derived from an EMBL/GenBank/DDBJ whole genome shotgun (WGS) entry which is preliminary data.</text>
</comment>
<protein>
    <recommendedName>
        <fullName evidence="1">Nucleolar protein 9</fullName>
    </recommendedName>
    <alternativeName>
        <fullName evidence="3 4">Pumilio domain-containing protein NOP9</fullName>
    </alternativeName>
</protein>
<dbReference type="Pfam" id="PF22493">
    <property type="entry name" value="PUF_NOP9"/>
    <property type="match status" value="1"/>
</dbReference>
<dbReference type="SMART" id="SM00025">
    <property type="entry name" value="Pumilio"/>
    <property type="match status" value="2"/>
</dbReference>
<evidence type="ECO:0000256" key="6">
    <source>
        <dbReference type="SAM" id="MobiDB-lite"/>
    </source>
</evidence>
<dbReference type="GO" id="GO:0000480">
    <property type="term" value="P:endonucleolytic cleavage in 5'-ETS of tricistronic rRNA transcript (SSU-rRNA, 5.8S rRNA, LSU-rRNA)"/>
    <property type="evidence" value="ECO:0007669"/>
    <property type="project" value="TreeGrafter"/>
</dbReference>
<dbReference type="InterPro" id="IPR040000">
    <property type="entry name" value="NOP9"/>
</dbReference>
<feature type="region of interest" description="Disordered" evidence="6">
    <location>
        <begin position="1"/>
        <end position="75"/>
    </location>
</feature>
<gene>
    <name evidence="7" type="ORF">BMF94_0623</name>
</gene>
<feature type="compositionally biased region" description="Low complexity" evidence="6">
    <location>
        <begin position="724"/>
        <end position="746"/>
    </location>
</feature>
<dbReference type="AlphaFoldDB" id="A0A2S5BI45"/>
<accession>A0A2S5BI45</accession>
<name>A0A2S5BI45_9BASI</name>
<reference evidence="7 8" key="1">
    <citation type="journal article" date="2018" name="Front. Microbiol.">
        <title>Prospects for Fungal Bioremediation of Acidic Radioactive Waste Sites: Characterization and Genome Sequence of Rhodotorula taiwanensis MD1149.</title>
        <authorList>
            <person name="Tkavc R."/>
            <person name="Matrosova V.Y."/>
            <person name="Grichenko O.E."/>
            <person name="Gostincar C."/>
            <person name="Volpe R.P."/>
            <person name="Klimenkova P."/>
            <person name="Gaidamakova E.K."/>
            <person name="Zhou C.E."/>
            <person name="Stewart B.J."/>
            <person name="Lyman M.G."/>
            <person name="Malfatti S.A."/>
            <person name="Rubinfeld B."/>
            <person name="Courtot M."/>
            <person name="Singh J."/>
            <person name="Dalgard C.L."/>
            <person name="Hamilton T."/>
            <person name="Frey K.G."/>
            <person name="Gunde-Cimerman N."/>
            <person name="Dugan L."/>
            <person name="Daly M.J."/>
        </authorList>
    </citation>
    <scope>NUCLEOTIDE SEQUENCE [LARGE SCALE GENOMIC DNA]</scope>
    <source>
        <strain evidence="7 8">MD1149</strain>
    </source>
</reference>
<evidence type="ECO:0000256" key="5">
    <source>
        <dbReference type="PROSITE-ProRule" id="PRU00317"/>
    </source>
</evidence>
<keyword evidence="2" id="KW-0677">Repeat</keyword>
<evidence type="ECO:0000313" key="7">
    <source>
        <dbReference type="EMBL" id="POY76424.1"/>
    </source>
</evidence>
<dbReference type="PROSITE" id="PS50302">
    <property type="entry name" value="PUM"/>
    <property type="match status" value="1"/>
</dbReference>
<evidence type="ECO:0000256" key="2">
    <source>
        <dbReference type="ARBA" id="ARBA00022737"/>
    </source>
</evidence>
<dbReference type="GO" id="GO:0030688">
    <property type="term" value="C:preribosome, small subunit precursor"/>
    <property type="evidence" value="ECO:0007669"/>
    <property type="project" value="TreeGrafter"/>
</dbReference>
<dbReference type="GO" id="GO:0003723">
    <property type="term" value="F:RNA binding"/>
    <property type="evidence" value="ECO:0007669"/>
    <property type="project" value="InterPro"/>
</dbReference>
<dbReference type="EMBL" id="PJQD01000005">
    <property type="protein sequence ID" value="POY76424.1"/>
    <property type="molecule type" value="Genomic_DNA"/>
</dbReference>
<feature type="repeat" description="Pumilio" evidence="5">
    <location>
        <begin position="633"/>
        <end position="668"/>
    </location>
</feature>
<dbReference type="Gene3D" id="1.25.10.10">
    <property type="entry name" value="Leucine-rich Repeat Variant"/>
    <property type="match status" value="2"/>
</dbReference>
<feature type="region of interest" description="Disordered" evidence="6">
    <location>
        <begin position="716"/>
        <end position="820"/>
    </location>
</feature>
<feature type="compositionally biased region" description="Basic and acidic residues" evidence="6">
    <location>
        <begin position="12"/>
        <end position="49"/>
    </location>
</feature>
<dbReference type="SUPFAM" id="SSF48371">
    <property type="entry name" value="ARM repeat"/>
    <property type="match status" value="2"/>
</dbReference>
<dbReference type="GO" id="GO:0000447">
    <property type="term" value="P:endonucleolytic cleavage in ITS1 to separate SSU-rRNA from 5.8S rRNA and LSU-rRNA from tricistronic rRNA transcript (SSU-rRNA, 5.8S rRNA, LSU-rRNA)"/>
    <property type="evidence" value="ECO:0007669"/>
    <property type="project" value="TreeGrafter"/>
</dbReference>
<evidence type="ECO:0000256" key="1">
    <source>
        <dbReference type="ARBA" id="ARBA00016427"/>
    </source>
</evidence>
<dbReference type="OrthoDB" id="392571at2759"/>
<dbReference type="GO" id="GO:0030686">
    <property type="term" value="C:90S preribosome"/>
    <property type="evidence" value="ECO:0007669"/>
    <property type="project" value="TreeGrafter"/>
</dbReference>
<dbReference type="GO" id="GO:0000472">
    <property type="term" value="P:endonucleolytic cleavage to generate mature 5'-end of SSU-rRNA from (SSU-rRNA, 5.8S rRNA, LSU-rRNA)"/>
    <property type="evidence" value="ECO:0007669"/>
    <property type="project" value="TreeGrafter"/>
</dbReference>
<dbReference type="PANTHER" id="PTHR13102">
    <property type="entry name" value="NUCLEOLAR PROTEIN 9"/>
    <property type="match status" value="1"/>
</dbReference>
<sequence length="820" mass="89741">MPRPRQRQSANARKEEKRLKREQQEKEEQAKLEWERRQRERKTRMEWDQLPKQQRLDGAAAPPIDPNALPEPDPDTKAYFKRVSEQIDEMTAQGHGKTATQLVVDDNGDEIEEQIEDERPLLLRSALESLSGHEVELAGDGETSVVLEQLLYAMDDFAKRVLLDRFVGQFERLVKHRSASHVLQTLFELAGETVDRETRGNIAAGPSTAGDTQTLPTMTELIVSTVTELVPTLPSLIYDPFASHCVRILLLVLSGVPASSADPKARGERSKKSAQFRKGQGATFGRNWLADDAAFAKQQDVNGKGKGKANADRFAIPADFGKVLVEVRASLNALDTTAVDFATGNAVPTAGPVAGEGVRRAAMHEVAGPVMRILIELEALDGWRAGGWADRILCGLVTQVEAGESSSVGSDLREEYLAGLLRHPASSPTFEMLLRLAPKPVFDGLWDDFFVGKLHRLAANAVANFVVAVGVSRIDEVQMQRLVQELKAVATERRGEWIDNFRTGVLRALMESATRLSACEAEVSEILLDTFGLQSDEERKLVVPCVLTLNRLVYWKKLAAGATPEPSTQGSVLLQTWLRLHAPHNQVVLDSIAALPFDSLLALSRSATSSRILDVLLTSPTVPPRGLRTFIMSLLGHYATLADDRIGSRVAERCFASADVYLKDKIAQSLFDQQNDLQRSAYAHFFARKLELPLWGRKREDWKAKMARITNEEKARLKAENDSAEAQAQAAAAPGPSTAVAGVTAGAGAGEANESKRSKKKRERKADEVDEIFAAAGAGPAQAPSTADAERPAKKKSKKDKVKPAEPGMEDVFAAIKASV</sequence>
<evidence type="ECO:0000313" key="8">
    <source>
        <dbReference type="Proteomes" id="UP000237144"/>
    </source>
</evidence>
<dbReference type="InterPro" id="IPR016024">
    <property type="entry name" value="ARM-type_fold"/>
</dbReference>
<dbReference type="GO" id="GO:0005730">
    <property type="term" value="C:nucleolus"/>
    <property type="evidence" value="ECO:0007669"/>
    <property type="project" value="TreeGrafter"/>
</dbReference>
<dbReference type="STRING" id="741276.A0A2S5BI45"/>
<feature type="compositionally biased region" description="Low complexity" evidence="6">
    <location>
        <begin position="774"/>
        <end position="784"/>
    </location>
</feature>
<organism evidence="7 8">
    <name type="scientific">Rhodotorula taiwanensis</name>
    <dbReference type="NCBI Taxonomy" id="741276"/>
    <lineage>
        <taxon>Eukaryota</taxon>
        <taxon>Fungi</taxon>
        <taxon>Dikarya</taxon>
        <taxon>Basidiomycota</taxon>
        <taxon>Pucciniomycotina</taxon>
        <taxon>Microbotryomycetes</taxon>
        <taxon>Sporidiobolales</taxon>
        <taxon>Sporidiobolaceae</taxon>
        <taxon>Rhodotorula</taxon>
    </lineage>
</organism>
<dbReference type="GO" id="GO:0000056">
    <property type="term" value="P:ribosomal small subunit export from nucleus"/>
    <property type="evidence" value="ECO:0007669"/>
    <property type="project" value="TreeGrafter"/>
</dbReference>
<evidence type="ECO:0000256" key="4">
    <source>
        <dbReference type="ARBA" id="ARBA00031929"/>
    </source>
</evidence>
<proteinExistence type="predicted"/>
<feature type="region of interest" description="Disordered" evidence="6">
    <location>
        <begin position="258"/>
        <end position="277"/>
    </location>
</feature>
<dbReference type="InterPro" id="IPR001313">
    <property type="entry name" value="Pumilio_RNA-bd_rpt"/>
</dbReference>
<keyword evidence="8" id="KW-1185">Reference proteome</keyword>
<dbReference type="InterPro" id="IPR011989">
    <property type="entry name" value="ARM-like"/>
</dbReference>
<evidence type="ECO:0000256" key="3">
    <source>
        <dbReference type="ARBA" id="ARBA00030932"/>
    </source>
</evidence>
<dbReference type="Proteomes" id="UP000237144">
    <property type="component" value="Unassembled WGS sequence"/>
</dbReference>
<dbReference type="PANTHER" id="PTHR13102:SF0">
    <property type="entry name" value="NUCLEOLAR PROTEIN 9"/>
    <property type="match status" value="1"/>
</dbReference>